<dbReference type="AlphaFoldDB" id="A0A0W1AFE1"/>
<dbReference type="EMBL" id="LNZC01000012">
    <property type="protein sequence ID" value="KTD80041.1"/>
    <property type="molecule type" value="Genomic_DNA"/>
</dbReference>
<evidence type="ECO:0000313" key="2">
    <source>
        <dbReference type="Proteomes" id="UP000054662"/>
    </source>
</evidence>
<evidence type="ECO:0000313" key="1">
    <source>
        <dbReference type="EMBL" id="KTD80041.1"/>
    </source>
</evidence>
<dbReference type="Proteomes" id="UP000054662">
    <property type="component" value="Unassembled WGS sequence"/>
</dbReference>
<reference evidence="1 2" key="1">
    <citation type="submission" date="2015-11" db="EMBL/GenBank/DDBJ databases">
        <title>Genomic analysis of 38 Legionella species identifies large and diverse effector repertoires.</title>
        <authorList>
            <person name="Burstein D."/>
            <person name="Amaro F."/>
            <person name="Zusman T."/>
            <person name="Lifshitz Z."/>
            <person name="Cohen O."/>
            <person name="Gilbert J.A."/>
            <person name="Pupko T."/>
            <person name="Shuman H.A."/>
            <person name="Segal G."/>
        </authorList>
    </citation>
    <scope>NUCLEOTIDE SEQUENCE [LARGE SCALE GENOMIC DNA]</scope>
    <source>
        <strain evidence="1 2">ATCC 49508</strain>
    </source>
</reference>
<keyword evidence="2" id="KW-1185">Reference proteome</keyword>
<organism evidence="1 2">
    <name type="scientific">Legionella worsleiensis</name>
    <dbReference type="NCBI Taxonomy" id="45076"/>
    <lineage>
        <taxon>Bacteria</taxon>
        <taxon>Pseudomonadati</taxon>
        <taxon>Pseudomonadota</taxon>
        <taxon>Gammaproteobacteria</taxon>
        <taxon>Legionellales</taxon>
        <taxon>Legionellaceae</taxon>
        <taxon>Legionella</taxon>
    </lineage>
</organism>
<accession>A0A0W1AFE1</accession>
<name>A0A0W1AFE1_9GAMM</name>
<comment type="caution">
    <text evidence="1">The sequence shown here is derived from an EMBL/GenBank/DDBJ whole genome shotgun (WGS) entry which is preliminary data.</text>
</comment>
<protein>
    <submittedName>
        <fullName evidence="1">Uncharacterized protein</fullName>
    </submittedName>
</protein>
<sequence length="73" mass="8110">MLPPWILKIPGNQASVFNPCFFNSAYPIEEALTHALQLDAIYQATSSSNWYPTIAEAAIAPLISKTKDKKLFL</sequence>
<gene>
    <name evidence="1" type="ORF">Lwor_1555</name>
</gene>
<proteinExistence type="predicted"/>